<sequence>MEASALWIMGLPWGSWEGGWAQRRMSYLGEQEAKKLDRKGVWGTEVCVGYLKAGSLQGDSERDPASNFPLPFPELVVQGLEECPWSVGPVLSVIHFKCSHFQVTILSLALPWAEHVWHTCLA</sequence>
<gene>
    <name evidence="1" type="ORF">mRhiFer1_008953</name>
</gene>
<dbReference type="AlphaFoldDB" id="A0A7J7TE08"/>
<dbReference type="EMBL" id="JACAGC010000020">
    <property type="protein sequence ID" value="KAF6298918.1"/>
    <property type="molecule type" value="Genomic_DNA"/>
</dbReference>
<protein>
    <submittedName>
        <fullName evidence="1">Uncharacterized protein</fullName>
    </submittedName>
</protein>
<accession>A0A7J7TE08</accession>
<proteinExistence type="predicted"/>
<reference evidence="1 2" key="1">
    <citation type="journal article" date="2020" name="Nature">
        <title>Six reference-quality genomes reveal evolution of bat adaptations.</title>
        <authorList>
            <person name="Jebb D."/>
            <person name="Huang Z."/>
            <person name="Pippel M."/>
            <person name="Hughes G.M."/>
            <person name="Lavrichenko K."/>
            <person name="Devanna P."/>
            <person name="Winkler S."/>
            <person name="Jermiin L.S."/>
            <person name="Skirmuntt E.C."/>
            <person name="Katzourakis A."/>
            <person name="Burkitt-Gray L."/>
            <person name="Ray D.A."/>
            <person name="Sullivan K.A.M."/>
            <person name="Roscito J.G."/>
            <person name="Kirilenko B.M."/>
            <person name="Davalos L.M."/>
            <person name="Corthals A.P."/>
            <person name="Power M.L."/>
            <person name="Jones G."/>
            <person name="Ransome R.D."/>
            <person name="Dechmann D.K.N."/>
            <person name="Locatelli A.G."/>
            <person name="Puechmaille S.J."/>
            <person name="Fedrigo O."/>
            <person name="Jarvis E.D."/>
            <person name="Hiller M."/>
            <person name="Vernes S.C."/>
            <person name="Myers E.W."/>
            <person name="Teeling E.C."/>
        </authorList>
    </citation>
    <scope>NUCLEOTIDE SEQUENCE [LARGE SCALE GENOMIC DNA]</scope>
    <source>
        <strain evidence="1">MRhiFer1</strain>
        <tissue evidence="1">Lung</tissue>
    </source>
</reference>
<evidence type="ECO:0000313" key="2">
    <source>
        <dbReference type="Proteomes" id="UP000585614"/>
    </source>
</evidence>
<organism evidence="1 2">
    <name type="scientific">Rhinolophus ferrumequinum</name>
    <name type="common">Greater horseshoe bat</name>
    <dbReference type="NCBI Taxonomy" id="59479"/>
    <lineage>
        <taxon>Eukaryota</taxon>
        <taxon>Metazoa</taxon>
        <taxon>Chordata</taxon>
        <taxon>Craniata</taxon>
        <taxon>Vertebrata</taxon>
        <taxon>Euteleostomi</taxon>
        <taxon>Mammalia</taxon>
        <taxon>Eutheria</taxon>
        <taxon>Laurasiatheria</taxon>
        <taxon>Chiroptera</taxon>
        <taxon>Yinpterochiroptera</taxon>
        <taxon>Rhinolophoidea</taxon>
        <taxon>Rhinolophidae</taxon>
        <taxon>Rhinolophinae</taxon>
        <taxon>Rhinolophus</taxon>
    </lineage>
</organism>
<comment type="caution">
    <text evidence="1">The sequence shown here is derived from an EMBL/GenBank/DDBJ whole genome shotgun (WGS) entry which is preliminary data.</text>
</comment>
<name>A0A7J7TE08_RHIFE</name>
<evidence type="ECO:0000313" key="1">
    <source>
        <dbReference type="EMBL" id="KAF6298918.1"/>
    </source>
</evidence>
<dbReference type="Proteomes" id="UP000585614">
    <property type="component" value="Unassembled WGS sequence"/>
</dbReference>